<dbReference type="Pfam" id="PF00788">
    <property type="entry name" value="RA"/>
    <property type="match status" value="1"/>
</dbReference>
<evidence type="ECO:0000259" key="4">
    <source>
        <dbReference type="PROSITE" id="PS50009"/>
    </source>
</evidence>
<dbReference type="CDD" id="cd17209">
    <property type="entry name" value="RA_RalGDS"/>
    <property type="match status" value="1"/>
</dbReference>
<dbReference type="PROSITE" id="PS50200">
    <property type="entry name" value="RA"/>
    <property type="match status" value="1"/>
</dbReference>
<dbReference type="InterPro" id="IPR008937">
    <property type="entry name" value="Ras-like_GEF"/>
</dbReference>
<dbReference type="GO" id="GO:0005085">
    <property type="term" value="F:guanyl-nucleotide exchange factor activity"/>
    <property type="evidence" value="ECO:0007669"/>
    <property type="project" value="UniProtKB-KW"/>
</dbReference>
<dbReference type="AlphaFoldDB" id="A0A834CVG9"/>
<dbReference type="InterPro" id="IPR000159">
    <property type="entry name" value="RA_dom"/>
</dbReference>
<feature type="domain" description="Ras-associating" evidence="5">
    <location>
        <begin position="732"/>
        <end position="819"/>
    </location>
</feature>
<evidence type="ECO:0000256" key="3">
    <source>
        <dbReference type="SAM" id="MobiDB-lite"/>
    </source>
</evidence>
<dbReference type="InterPro" id="IPR029071">
    <property type="entry name" value="Ubiquitin-like_domsf"/>
</dbReference>
<dbReference type="GO" id="GO:0007265">
    <property type="term" value="P:Ras protein signal transduction"/>
    <property type="evidence" value="ECO:0007669"/>
    <property type="project" value="TreeGrafter"/>
</dbReference>
<feature type="domain" description="N-terminal Ras-GEF" evidence="6">
    <location>
        <begin position="55"/>
        <end position="185"/>
    </location>
</feature>
<dbReference type="PANTHER" id="PTHR23113:SF35">
    <property type="entry name" value="RAL GUANINE NUCLEOTIDE DISSOCIATION STIMULATOR"/>
    <property type="match status" value="1"/>
</dbReference>
<reference evidence="7" key="1">
    <citation type="journal article" name="BMC Genomics">
        <title>Long-read sequencing and de novo genome assembly of marine medaka (Oryzias melastigma).</title>
        <authorList>
            <person name="Liang P."/>
            <person name="Saqib H.S.A."/>
            <person name="Ni X."/>
            <person name="Shen Y."/>
        </authorList>
    </citation>
    <scope>NUCLEOTIDE SEQUENCE</scope>
    <source>
        <strain evidence="7">Bigg-433</strain>
    </source>
</reference>
<dbReference type="InterPro" id="IPR036964">
    <property type="entry name" value="RASGEF_cat_dom_sf"/>
</dbReference>
<dbReference type="InterPro" id="IPR001895">
    <property type="entry name" value="RASGEF_cat_dom"/>
</dbReference>
<feature type="compositionally biased region" description="Low complexity" evidence="3">
    <location>
        <begin position="605"/>
        <end position="618"/>
    </location>
</feature>
<dbReference type="CDD" id="cd06224">
    <property type="entry name" value="REM"/>
    <property type="match status" value="1"/>
</dbReference>
<dbReference type="PROSITE" id="PS50009">
    <property type="entry name" value="RASGEF_CAT"/>
    <property type="match status" value="1"/>
</dbReference>
<dbReference type="GO" id="GO:0005886">
    <property type="term" value="C:plasma membrane"/>
    <property type="evidence" value="ECO:0007669"/>
    <property type="project" value="TreeGrafter"/>
</dbReference>
<feature type="compositionally biased region" description="Low complexity" evidence="3">
    <location>
        <begin position="678"/>
        <end position="705"/>
    </location>
</feature>
<protein>
    <submittedName>
        <fullName evidence="7">Ral guanine nucleotide dissociation stimulator-like 1</fullName>
    </submittedName>
</protein>
<dbReference type="FunFam" id="3.10.20.90:FF:000042">
    <property type="entry name" value="Ral guanine nucleotide dissociation stimulator isoform 1"/>
    <property type="match status" value="1"/>
</dbReference>
<dbReference type="Pfam" id="PF00618">
    <property type="entry name" value="RasGEF_N"/>
    <property type="match status" value="1"/>
</dbReference>
<sequence length="848" mass="94617">MAASSSTQEIGEETEEDAVFTITLRKVQLHQSANKGQRWLGVETDSALNLYETCKVRTIKAGTLERLVEYMLSAFRGKDSTYVTIFLCTYRTFATTRQVLDLLLHRYAKLPNVPAGPALKASQDNCIELRNTISSILGAWLDQYSEDFWTPPNHECLHQLLSYLHLHFPGSDLERRACNLLAHFQRRQQSEPDSNGEHMGCPFATQEESGFEDELPVFSFMSFDPIMVAEQFTLMDAVRTFLTLLSSFKETLLDSIATYIFLQDLFKKVVPYHCLGAIWSQRDKKGKEHLAPTIRATVAQFNSVTNCAIATCLNNPSLKASQRARLLERWIDVARECRILKNFSSLRAILSALQCNAIHRLKRTWEEVSRPHCGVSDASGPTGTEIRWSSYRDIRLCRGSLRSDRSRFLLSGSNGVCYCFGACLGGAWDCMDSGKLEGTSKFATLEINPKRAQRRHQQQRDLVRGPLPYLGTFLTDLVMMDTAMKDYTEGGLINFEKRRKEFEVIAQIKLLQLASNNYSFTQDSHFREWFASAEKLTEADSYTLSCEIEPLSESACNTLRGKKNGGIMKRWSDRQLTEASCSSTSSHSKSFDHSHYRPHQGGDSGDALSVTSVSSSGSDLEDVNSSFLSDSPEGHERKTSTPSVKLTISVFGKDAHASDATSTFWECTSLSSLDTSGISSSSGSGSGSSSTSSSSVSSSTPLSASRSHKRSVSAASTYSTLSLPLYNQQVDDCCIIRVSLDVENGNMYKSILVTSQDKTPAIIRKAMIKHNLEREKAEDYELMQKISDDKELRIPENANVFYAMNSTANYDFVLKKRGPNRPLRAKNVSSSTLPRMKQKGLKIAKGIF</sequence>
<organism evidence="7 8">
    <name type="scientific">Oryzias melastigma</name>
    <name type="common">Marine medaka</name>
    <dbReference type="NCBI Taxonomy" id="30732"/>
    <lineage>
        <taxon>Eukaryota</taxon>
        <taxon>Metazoa</taxon>
        <taxon>Chordata</taxon>
        <taxon>Craniata</taxon>
        <taxon>Vertebrata</taxon>
        <taxon>Euteleostomi</taxon>
        <taxon>Actinopterygii</taxon>
        <taxon>Neopterygii</taxon>
        <taxon>Teleostei</taxon>
        <taxon>Neoteleostei</taxon>
        <taxon>Acanthomorphata</taxon>
        <taxon>Ovalentaria</taxon>
        <taxon>Atherinomorphae</taxon>
        <taxon>Beloniformes</taxon>
        <taxon>Adrianichthyidae</taxon>
        <taxon>Oryziinae</taxon>
        <taxon>Oryzias</taxon>
    </lineage>
</organism>
<dbReference type="Pfam" id="PF00617">
    <property type="entry name" value="RasGEF"/>
    <property type="match status" value="1"/>
</dbReference>
<accession>A0A834CVG9</accession>
<keyword evidence="1 2" id="KW-0344">Guanine-nucleotide releasing factor</keyword>
<dbReference type="Gene3D" id="1.10.840.10">
    <property type="entry name" value="Ras guanine-nucleotide exchange factors catalytic domain"/>
    <property type="match status" value="1"/>
</dbReference>
<evidence type="ECO:0000256" key="1">
    <source>
        <dbReference type="ARBA" id="ARBA00022658"/>
    </source>
</evidence>
<dbReference type="SMART" id="SM00229">
    <property type="entry name" value="RasGEFN"/>
    <property type="match status" value="1"/>
</dbReference>
<dbReference type="CDD" id="cd00155">
    <property type="entry name" value="RasGEF"/>
    <property type="match status" value="1"/>
</dbReference>
<evidence type="ECO:0000313" key="8">
    <source>
        <dbReference type="Proteomes" id="UP000646548"/>
    </source>
</evidence>
<dbReference type="Proteomes" id="UP000646548">
    <property type="component" value="Unassembled WGS sequence"/>
</dbReference>
<evidence type="ECO:0000259" key="5">
    <source>
        <dbReference type="PROSITE" id="PS50200"/>
    </source>
</evidence>
<dbReference type="InterPro" id="IPR015758">
    <property type="entry name" value="RalGDS_RA"/>
</dbReference>
<dbReference type="InterPro" id="IPR000651">
    <property type="entry name" value="Ras-like_Gua-exchang_fac_N"/>
</dbReference>
<evidence type="ECO:0000313" key="7">
    <source>
        <dbReference type="EMBL" id="KAF6733674.1"/>
    </source>
</evidence>
<dbReference type="PROSITE" id="PS50212">
    <property type="entry name" value="RASGEF_NTER"/>
    <property type="match status" value="1"/>
</dbReference>
<gene>
    <name evidence="7" type="ORF">FQA47_015363</name>
</gene>
<dbReference type="Gene3D" id="3.10.20.90">
    <property type="entry name" value="Phosphatidylinositol 3-kinase Catalytic Subunit, Chain A, domain 1"/>
    <property type="match status" value="1"/>
</dbReference>
<name>A0A834CVG9_ORYME</name>
<dbReference type="PANTHER" id="PTHR23113">
    <property type="entry name" value="GUANINE NUCLEOTIDE EXCHANGE FACTOR"/>
    <property type="match status" value="1"/>
</dbReference>
<dbReference type="SMART" id="SM00314">
    <property type="entry name" value="RA"/>
    <property type="match status" value="1"/>
</dbReference>
<dbReference type="Gene3D" id="1.20.870.10">
    <property type="entry name" value="Son of sevenless (SoS) protein Chain: S domain 1"/>
    <property type="match status" value="1"/>
</dbReference>
<dbReference type="SMART" id="SM00147">
    <property type="entry name" value="RasGEF"/>
    <property type="match status" value="1"/>
</dbReference>
<proteinExistence type="predicted"/>
<dbReference type="InterPro" id="IPR023578">
    <property type="entry name" value="Ras_GEF_dom_sf"/>
</dbReference>
<evidence type="ECO:0000259" key="6">
    <source>
        <dbReference type="PROSITE" id="PS50212"/>
    </source>
</evidence>
<dbReference type="SUPFAM" id="SSF54236">
    <property type="entry name" value="Ubiquitin-like"/>
    <property type="match status" value="1"/>
</dbReference>
<evidence type="ECO:0000256" key="2">
    <source>
        <dbReference type="PROSITE-ProRule" id="PRU00168"/>
    </source>
</evidence>
<comment type="caution">
    <text evidence="7">The sequence shown here is derived from an EMBL/GenBank/DDBJ whole genome shotgun (WGS) entry which is preliminary data.</text>
</comment>
<dbReference type="EMBL" id="WKFB01000153">
    <property type="protein sequence ID" value="KAF6733674.1"/>
    <property type="molecule type" value="Genomic_DNA"/>
</dbReference>
<feature type="domain" description="Ras-GEF" evidence="4">
    <location>
        <begin position="224"/>
        <end position="551"/>
    </location>
</feature>
<dbReference type="SUPFAM" id="SSF48366">
    <property type="entry name" value="Ras GEF"/>
    <property type="match status" value="1"/>
</dbReference>
<feature type="region of interest" description="Disordered" evidence="3">
    <location>
        <begin position="582"/>
        <end position="643"/>
    </location>
</feature>
<feature type="region of interest" description="Disordered" evidence="3">
    <location>
        <begin position="678"/>
        <end position="709"/>
    </location>
</feature>